<dbReference type="InterPro" id="IPR006157">
    <property type="entry name" value="FolB_dom"/>
</dbReference>
<dbReference type="EMBL" id="CP017606">
    <property type="protein sequence ID" value="ATW29233.1"/>
    <property type="molecule type" value="Genomic_DNA"/>
</dbReference>
<dbReference type="CDD" id="cd00534">
    <property type="entry name" value="DHNA_DHNTPE"/>
    <property type="match status" value="1"/>
</dbReference>
<dbReference type="InterPro" id="IPR043133">
    <property type="entry name" value="GTP-CH-I_C/QueF"/>
</dbReference>
<gene>
    <name evidence="12" type="ORF">BJP41_01450</name>
</gene>
<protein>
    <recommendedName>
        <fullName evidence="10">7,8-dihydroneopterin aldolase</fullName>
        <ecNumber evidence="10">4.1.2.25</ecNumber>
    </recommendedName>
</protein>
<feature type="domain" description="Dihydroneopterin aldolase/epimerase" evidence="11">
    <location>
        <begin position="4"/>
        <end position="114"/>
    </location>
</feature>
<dbReference type="InterPro" id="IPR006156">
    <property type="entry name" value="Dihydroneopterin_aldolase"/>
</dbReference>
<dbReference type="NCBIfam" id="TIGR00526">
    <property type="entry name" value="folB_dom"/>
    <property type="match status" value="1"/>
</dbReference>
<comment type="subunit">
    <text evidence="5">Homooctamer.</text>
</comment>
<evidence type="ECO:0000259" key="11">
    <source>
        <dbReference type="SMART" id="SM00905"/>
    </source>
</evidence>
<evidence type="ECO:0000256" key="7">
    <source>
        <dbReference type="ARBA" id="ARBA00023235"/>
    </source>
</evidence>
<proteinExistence type="inferred from homology"/>
<evidence type="ECO:0000256" key="3">
    <source>
        <dbReference type="ARBA" id="ARBA00005013"/>
    </source>
</evidence>
<dbReference type="SMART" id="SM00905">
    <property type="entry name" value="FolB"/>
    <property type="match status" value="1"/>
</dbReference>
<dbReference type="Pfam" id="PF02152">
    <property type="entry name" value="FolB"/>
    <property type="match status" value="1"/>
</dbReference>
<dbReference type="GO" id="GO:0004150">
    <property type="term" value="F:dihydroneopterin aldolase activity"/>
    <property type="evidence" value="ECO:0007669"/>
    <property type="project" value="UniProtKB-UniRule"/>
</dbReference>
<comment type="catalytic activity">
    <reaction evidence="1">
        <text>7,8-dihydroneopterin = 7,8-dihydromonapterin</text>
        <dbReference type="Rhea" id="RHEA:45328"/>
        <dbReference type="ChEBI" id="CHEBI:17001"/>
        <dbReference type="ChEBI" id="CHEBI:71175"/>
        <dbReference type="EC" id="5.1.99.8"/>
    </reaction>
</comment>
<evidence type="ECO:0000256" key="4">
    <source>
        <dbReference type="ARBA" id="ARBA00005708"/>
    </source>
</evidence>
<comment type="function">
    <text evidence="9">Catalyzes the conversion of 7,8-dihydroneopterin to 6-hydroxymethyl-7,8-dihydropterin. Can use L-threo-dihydroneopterin and D-erythro-dihydroneopterin as substrates for the formation of 6-hydroxymethyldihydropterin, but it can also catalyze the epimerization of carbon 2' of dihydroneopterin to dihydromonapterin at appreciable velocity.</text>
</comment>
<evidence type="ECO:0000256" key="9">
    <source>
        <dbReference type="ARBA" id="ARBA00059496"/>
    </source>
</evidence>
<evidence type="ECO:0000256" key="5">
    <source>
        <dbReference type="ARBA" id="ARBA00011823"/>
    </source>
</evidence>
<dbReference type="RefSeq" id="WP_100102950.1">
    <property type="nucleotide sequence ID" value="NZ_CADIJH010000002.1"/>
</dbReference>
<evidence type="ECO:0000256" key="1">
    <source>
        <dbReference type="ARBA" id="ARBA00000693"/>
    </source>
</evidence>
<comment type="catalytic activity">
    <reaction evidence="2 10">
        <text>7,8-dihydroneopterin = 6-hydroxymethyl-7,8-dihydropterin + glycolaldehyde</text>
        <dbReference type="Rhea" id="RHEA:10540"/>
        <dbReference type="ChEBI" id="CHEBI:17001"/>
        <dbReference type="ChEBI" id="CHEBI:17071"/>
        <dbReference type="ChEBI" id="CHEBI:44841"/>
        <dbReference type="EC" id="4.1.2.25"/>
    </reaction>
</comment>
<dbReference type="EC" id="4.1.2.25" evidence="10"/>
<accession>A0A2D3T681</accession>
<dbReference type="FunFam" id="3.30.1130.10:FF:000002">
    <property type="entry name" value="7,8-dihydroneopterin aldolase"/>
    <property type="match status" value="1"/>
</dbReference>
<evidence type="ECO:0000313" key="12">
    <source>
        <dbReference type="EMBL" id="ATW29233.1"/>
    </source>
</evidence>
<evidence type="ECO:0000256" key="6">
    <source>
        <dbReference type="ARBA" id="ARBA00022909"/>
    </source>
</evidence>
<dbReference type="Gene3D" id="3.30.1130.10">
    <property type="match status" value="1"/>
</dbReference>
<dbReference type="PANTHER" id="PTHR42844:SF1">
    <property type="entry name" value="DIHYDRONEOPTERIN ALDOLASE 1-RELATED"/>
    <property type="match status" value="1"/>
</dbReference>
<dbReference type="GO" id="GO:0016853">
    <property type="term" value="F:isomerase activity"/>
    <property type="evidence" value="ECO:0007669"/>
    <property type="project" value="UniProtKB-KW"/>
</dbReference>
<keyword evidence="8 10" id="KW-0456">Lyase</keyword>
<evidence type="ECO:0000256" key="8">
    <source>
        <dbReference type="ARBA" id="ARBA00023239"/>
    </source>
</evidence>
<reference evidence="13" key="1">
    <citation type="submission" date="2016-10" db="EMBL/GenBank/DDBJ databases">
        <authorList>
            <person name="Chevignon G."/>
        </authorList>
    </citation>
    <scope>NUCLEOTIDE SEQUENCE [LARGE SCALE GENOMIC DNA]</scope>
    <source>
        <strain evidence="13">A2C</strain>
    </source>
</reference>
<sequence length="132" mass="15369">MDILFIEALRIFTLIGVHDWEKTLRQELIFDIKMGYENRKPASSDQVEDCLNYVDICDSVQQHVTKQRFELIERVAEEVADLLLQRFSSPWVWIKVSKPRAVSSAGNVGVIIERSKLATSSDFIRPYEIHMR</sequence>
<dbReference type="PANTHER" id="PTHR42844">
    <property type="entry name" value="DIHYDRONEOPTERIN ALDOLASE 1-RELATED"/>
    <property type="match status" value="1"/>
</dbReference>
<reference evidence="13" key="2">
    <citation type="submission" date="2017-11" db="EMBL/GenBank/DDBJ databases">
        <title>PacBio sequencing of new strain of the secondary endosymbiont Candidatus Hamiltonella defensa.</title>
        <authorList>
            <person name="Strand M.R."/>
            <person name="Oliver K."/>
        </authorList>
    </citation>
    <scope>NUCLEOTIDE SEQUENCE [LARGE SCALE GENOMIC DNA]</scope>
    <source>
        <strain evidence="13">A2C</strain>
    </source>
</reference>
<organism evidence="12 13">
    <name type="scientific">Candidatus Williamhamiltonella defendens</name>
    <dbReference type="NCBI Taxonomy" id="138072"/>
    <lineage>
        <taxon>Bacteria</taxon>
        <taxon>Pseudomonadati</taxon>
        <taxon>Pseudomonadota</taxon>
        <taxon>Gammaproteobacteria</taxon>
        <taxon>Enterobacterales</taxon>
        <taxon>Enterobacteriaceae</taxon>
        <taxon>aphid secondary symbionts</taxon>
        <taxon>Candidatus Williamhamiltonella</taxon>
    </lineage>
</organism>
<dbReference type="GO" id="GO:0046654">
    <property type="term" value="P:tetrahydrofolate biosynthetic process"/>
    <property type="evidence" value="ECO:0007669"/>
    <property type="project" value="UniProtKB-UniRule"/>
</dbReference>
<evidence type="ECO:0000313" key="13">
    <source>
        <dbReference type="Proteomes" id="UP000230008"/>
    </source>
</evidence>
<evidence type="ECO:0000256" key="10">
    <source>
        <dbReference type="RuleBase" id="RU362079"/>
    </source>
</evidence>
<evidence type="ECO:0000256" key="2">
    <source>
        <dbReference type="ARBA" id="ARBA00001353"/>
    </source>
</evidence>
<dbReference type="GO" id="GO:0046656">
    <property type="term" value="P:folic acid biosynthetic process"/>
    <property type="evidence" value="ECO:0007669"/>
    <property type="project" value="UniProtKB-UniRule"/>
</dbReference>
<comment type="similarity">
    <text evidence="4 10">Belongs to the DHNA family.</text>
</comment>
<name>A0A2D3T681_9ENTR</name>
<keyword evidence="6 10" id="KW-0289">Folate biosynthesis</keyword>
<dbReference type="AlphaFoldDB" id="A0A2D3T681"/>
<comment type="pathway">
    <text evidence="3 10">Cofactor biosynthesis; tetrahydrofolate biosynthesis; 2-amino-4-hydroxy-6-hydroxymethyl-7,8-dihydropteridine diphosphate from 7,8-dihydroneopterin triphosphate: step 3/4.</text>
</comment>
<dbReference type="NCBIfam" id="TIGR00525">
    <property type="entry name" value="folB"/>
    <property type="match status" value="1"/>
</dbReference>
<dbReference type="Proteomes" id="UP000230008">
    <property type="component" value="Chromosome"/>
</dbReference>
<keyword evidence="7" id="KW-0413">Isomerase</keyword>
<dbReference type="GO" id="GO:0005737">
    <property type="term" value="C:cytoplasm"/>
    <property type="evidence" value="ECO:0007669"/>
    <property type="project" value="TreeGrafter"/>
</dbReference>
<dbReference type="SUPFAM" id="SSF55620">
    <property type="entry name" value="Tetrahydrobiopterin biosynthesis enzymes-like"/>
    <property type="match status" value="1"/>
</dbReference>
<dbReference type="UniPathway" id="UPA00077">
    <property type="reaction ID" value="UER00154"/>
</dbReference>